<dbReference type="InterPro" id="IPR013763">
    <property type="entry name" value="Cyclin-like_dom"/>
</dbReference>
<keyword evidence="4 6" id="KW-0195">Cyclin</keyword>
<evidence type="ECO:0000259" key="7">
    <source>
        <dbReference type="SMART" id="SM00385"/>
    </source>
</evidence>
<dbReference type="Pfam" id="PF00134">
    <property type="entry name" value="Cyclin_N"/>
    <property type="match status" value="1"/>
</dbReference>
<keyword evidence="5" id="KW-0131">Cell cycle</keyword>
<sequence>MALLSIKNPLLTSENLEPAVGVKRLPVCRQRPRNVLGDIGNKVGPLKEAKALKKQNVTKVDCAPAEQEQENVVMVSDSPSPMETSVSSAEDACQAFSSALMLVQDVDEEDADNPLLCSDYVKDIYSYLRQLEAELAIHPDYLEGQGINGHMRAILIDWLVQVHQRFKLLQETLFLTVAILDLFLQANAVPKKLLQLAGVTAMFIACKYEEIYYPTIRDFAFVTDHTYTTGQIRNMELQILSTLQFNIGRPLPLHFLRRASKIGEANAVLHTTAKYFMELALIDYDMAHIPPSKVAAASLCMAMRILSTGEWTLTLQHYMAYTESCLTPVMRNLAKNVLAVNRGLTKFVAVKTKYASSRQLKVSSLPHLRERAGVYLVISEDR</sequence>
<dbReference type="GO" id="GO:0016538">
    <property type="term" value="F:cyclin-dependent protein serine/threonine kinase regulator activity"/>
    <property type="evidence" value="ECO:0007669"/>
    <property type="project" value="InterPro"/>
</dbReference>
<evidence type="ECO:0000256" key="5">
    <source>
        <dbReference type="ARBA" id="ARBA00023306"/>
    </source>
</evidence>
<evidence type="ECO:0000313" key="9">
    <source>
        <dbReference type="Ensembl" id="ENSLLEP00000006439.1"/>
    </source>
</evidence>
<dbReference type="CDD" id="cd20507">
    <property type="entry name" value="CYCLIN_CCNB1-like_rpt1"/>
    <property type="match status" value="1"/>
</dbReference>
<dbReference type="InterPro" id="IPR039361">
    <property type="entry name" value="Cyclin"/>
</dbReference>
<reference evidence="9" key="1">
    <citation type="submission" date="2025-08" db="UniProtKB">
        <authorList>
            <consortium name="Ensembl"/>
        </authorList>
    </citation>
    <scope>IDENTIFICATION</scope>
</reference>
<dbReference type="GO" id="GO:0005829">
    <property type="term" value="C:cytosol"/>
    <property type="evidence" value="ECO:0007669"/>
    <property type="project" value="UniProtKB-ARBA"/>
</dbReference>
<dbReference type="InterPro" id="IPR036915">
    <property type="entry name" value="Cyclin-like_sf"/>
</dbReference>
<dbReference type="GO" id="GO:0044772">
    <property type="term" value="P:mitotic cell cycle phase transition"/>
    <property type="evidence" value="ECO:0007669"/>
    <property type="project" value="InterPro"/>
</dbReference>
<dbReference type="GO" id="GO:0051301">
    <property type="term" value="P:cell division"/>
    <property type="evidence" value="ECO:0007669"/>
    <property type="project" value="UniProtKB-KW"/>
</dbReference>
<comment type="similarity">
    <text evidence="2">Belongs to the cyclin family. Cyclin AB subfamily.</text>
</comment>
<keyword evidence="10" id="KW-1185">Reference proteome</keyword>
<dbReference type="SMART" id="SM00385">
    <property type="entry name" value="CYCLIN"/>
    <property type="match status" value="2"/>
</dbReference>
<feature type="domain" description="Cyclin-like" evidence="7">
    <location>
        <begin position="254"/>
        <end position="335"/>
    </location>
</feature>
<dbReference type="GeneTree" id="ENSGT00940000154586"/>
<dbReference type="SUPFAM" id="SSF47954">
    <property type="entry name" value="Cyclin-like"/>
    <property type="match status" value="2"/>
</dbReference>
<dbReference type="FunFam" id="1.10.472.10:FF:000198">
    <property type="entry name" value="G2/mitotic-specific cyclin-B1"/>
    <property type="match status" value="1"/>
</dbReference>
<dbReference type="SMART" id="SM01332">
    <property type="entry name" value="Cyclin_C"/>
    <property type="match status" value="1"/>
</dbReference>
<proteinExistence type="inferred from homology"/>
<comment type="function">
    <text evidence="1">Essential for the control of the cell cycle at the G2/M (mitosis) transition.</text>
</comment>
<evidence type="ECO:0000256" key="4">
    <source>
        <dbReference type="ARBA" id="ARBA00023127"/>
    </source>
</evidence>
<protein>
    <recommendedName>
        <fullName evidence="11">G2/mitotic-specific cyclin-B1</fullName>
    </recommendedName>
</protein>
<dbReference type="Gene3D" id="1.10.472.10">
    <property type="entry name" value="Cyclin-like"/>
    <property type="match status" value="2"/>
</dbReference>
<reference evidence="9" key="2">
    <citation type="submission" date="2025-09" db="UniProtKB">
        <authorList>
            <consortium name="Ensembl"/>
        </authorList>
    </citation>
    <scope>IDENTIFICATION</scope>
</reference>
<evidence type="ECO:0000256" key="6">
    <source>
        <dbReference type="RuleBase" id="RU000383"/>
    </source>
</evidence>
<organism evidence="9 10">
    <name type="scientific">Leptobrachium leishanense</name>
    <name type="common">Leishan spiny toad</name>
    <dbReference type="NCBI Taxonomy" id="445787"/>
    <lineage>
        <taxon>Eukaryota</taxon>
        <taxon>Metazoa</taxon>
        <taxon>Chordata</taxon>
        <taxon>Craniata</taxon>
        <taxon>Vertebrata</taxon>
        <taxon>Euteleostomi</taxon>
        <taxon>Amphibia</taxon>
        <taxon>Batrachia</taxon>
        <taxon>Anura</taxon>
        <taxon>Pelobatoidea</taxon>
        <taxon>Megophryidae</taxon>
        <taxon>Leptobrachium</taxon>
    </lineage>
</organism>
<dbReference type="InterPro" id="IPR006671">
    <property type="entry name" value="Cyclin_N"/>
</dbReference>
<evidence type="ECO:0000259" key="8">
    <source>
        <dbReference type="SMART" id="SM01332"/>
    </source>
</evidence>
<keyword evidence="3" id="KW-0132">Cell division</keyword>
<feature type="domain" description="Cyclin-like" evidence="7">
    <location>
        <begin position="157"/>
        <end position="241"/>
    </location>
</feature>
<feature type="domain" description="Cyclin C-terminal" evidence="8">
    <location>
        <begin position="250"/>
        <end position="368"/>
    </location>
</feature>
<dbReference type="PIRSF" id="PIRSF001771">
    <property type="entry name" value="Cyclin_A_B_D_E"/>
    <property type="match status" value="1"/>
</dbReference>
<dbReference type="AlphaFoldDB" id="A0A8C5P8U6"/>
<evidence type="ECO:0000256" key="1">
    <source>
        <dbReference type="ARBA" id="ARBA00003222"/>
    </source>
</evidence>
<dbReference type="Proteomes" id="UP000694569">
    <property type="component" value="Unplaced"/>
</dbReference>
<dbReference type="InterPro" id="IPR046965">
    <property type="entry name" value="Cyclin_A/B-like"/>
</dbReference>
<evidence type="ECO:0000256" key="2">
    <source>
        <dbReference type="ARBA" id="ARBA00006955"/>
    </source>
</evidence>
<name>A0A8C5P8U6_9ANUR</name>
<evidence type="ECO:0008006" key="11">
    <source>
        <dbReference type="Google" id="ProtNLM"/>
    </source>
</evidence>
<dbReference type="Ensembl" id="ENSLLET00000006709.1">
    <property type="protein sequence ID" value="ENSLLEP00000006439.1"/>
    <property type="gene ID" value="ENSLLEG00000004074.1"/>
</dbReference>
<dbReference type="OrthoDB" id="5590282at2759"/>
<evidence type="ECO:0000256" key="3">
    <source>
        <dbReference type="ARBA" id="ARBA00022618"/>
    </source>
</evidence>
<evidence type="ECO:0000313" key="10">
    <source>
        <dbReference type="Proteomes" id="UP000694569"/>
    </source>
</evidence>
<dbReference type="PANTHER" id="PTHR10177">
    <property type="entry name" value="CYCLINS"/>
    <property type="match status" value="1"/>
</dbReference>
<dbReference type="InterPro" id="IPR004367">
    <property type="entry name" value="Cyclin_C-dom"/>
</dbReference>
<accession>A0A8C5P8U6</accession>
<dbReference type="Pfam" id="PF02984">
    <property type="entry name" value="Cyclin_C"/>
    <property type="match status" value="1"/>
</dbReference>